<dbReference type="FunFam" id="3.10.10.10:FF:000002">
    <property type="entry name" value="Retrovirus-related Pol polyprotein from transposon 17.6-like protein"/>
    <property type="match status" value="1"/>
</dbReference>
<evidence type="ECO:0000256" key="1">
    <source>
        <dbReference type="ARBA" id="ARBA00004123"/>
    </source>
</evidence>
<name>A0A8J6LBR2_TENMO</name>
<comment type="caution">
    <text evidence="4">The sequence shown here is derived from an EMBL/GenBank/DDBJ whole genome shotgun (WGS) entry which is preliminary data.</text>
</comment>
<proteinExistence type="predicted"/>
<dbReference type="AlphaFoldDB" id="A0A8J6LBR2"/>
<dbReference type="SMART" id="SM00674">
    <property type="entry name" value="CENPB"/>
    <property type="match status" value="1"/>
</dbReference>
<reference evidence="4" key="1">
    <citation type="journal article" date="2020" name="J Insects Food Feed">
        <title>The yellow mealworm (Tenebrio molitor) genome: a resource for the emerging insects as food and feed industry.</title>
        <authorList>
            <person name="Eriksson T."/>
            <person name="Andere A."/>
            <person name="Kelstrup H."/>
            <person name="Emery V."/>
            <person name="Picard C."/>
        </authorList>
    </citation>
    <scope>NUCLEOTIDE SEQUENCE</scope>
    <source>
        <strain evidence="4">Stoneville</strain>
        <tissue evidence="4">Whole head</tissue>
    </source>
</reference>
<evidence type="ECO:0000256" key="2">
    <source>
        <dbReference type="ARBA" id="ARBA00023125"/>
    </source>
</evidence>
<dbReference type="Pfam" id="PF14223">
    <property type="entry name" value="Retrotran_gag_2"/>
    <property type="match status" value="1"/>
</dbReference>
<organism evidence="4 5">
    <name type="scientific">Tenebrio molitor</name>
    <name type="common">Yellow mealworm beetle</name>
    <dbReference type="NCBI Taxonomy" id="7067"/>
    <lineage>
        <taxon>Eukaryota</taxon>
        <taxon>Metazoa</taxon>
        <taxon>Ecdysozoa</taxon>
        <taxon>Arthropoda</taxon>
        <taxon>Hexapoda</taxon>
        <taxon>Insecta</taxon>
        <taxon>Pterygota</taxon>
        <taxon>Neoptera</taxon>
        <taxon>Endopterygota</taxon>
        <taxon>Coleoptera</taxon>
        <taxon>Polyphaga</taxon>
        <taxon>Cucujiformia</taxon>
        <taxon>Tenebrionidae</taxon>
        <taxon>Tenebrio</taxon>
    </lineage>
</organism>
<evidence type="ECO:0000313" key="5">
    <source>
        <dbReference type="Proteomes" id="UP000719412"/>
    </source>
</evidence>
<feature type="domain" description="HTH CENPB-type" evidence="3">
    <location>
        <begin position="613"/>
        <end position="684"/>
    </location>
</feature>
<dbReference type="InterPro" id="IPR053134">
    <property type="entry name" value="RNA-dir_DNA_polymerase"/>
</dbReference>
<gene>
    <name evidence="4" type="ORF">GEV33_006692</name>
</gene>
<dbReference type="Gene3D" id="1.10.10.60">
    <property type="entry name" value="Homeodomain-like"/>
    <property type="match status" value="1"/>
</dbReference>
<dbReference type="InterPro" id="IPR043502">
    <property type="entry name" value="DNA/RNA_pol_sf"/>
</dbReference>
<reference evidence="4" key="2">
    <citation type="submission" date="2021-08" db="EMBL/GenBank/DDBJ databases">
        <authorList>
            <person name="Eriksson T."/>
        </authorList>
    </citation>
    <scope>NUCLEOTIDE SEQUENCE</scope>
    <source>
        <strain evidence="4">Stoneville</strain>
        <tissue evidence="4">Whole head</tissue>
    </source>
</reference>
<dbReference type="InterPro" id="IPR009057">
    <property type="entry name" value="Homeodomain-like_sf"/>
</dbReference>
<dbReference type="PANTHER" id="PTHR24559">
    <property type="entry name" value="TRANSPOSON TY3-I GAG-POL POLYPROTEIN"/>
    <property type="match status" value="1"/>
</dbReference>
<dbReference type="Pfam" id="PF03221">
    <property type="entry name" value="HTH_Tnp_Tc5"/>
    <property type="match status" value="1"/>
</dbReference>
<dbReference type="GO" id="GO:0005634">
    <property type="term" value="C:nucleus"/>
    <property type="evidence" value="ECO:0007669"/>
    <property type="project" value="UniProtKB-SubCell"/>
</dbReference>
<dbReference type="SUPFAM" id="SSF46689">
    <property type="entry name" value="Homeodomain-like"/>
    <property type="match status" value="1"/>
</dbReference>
<accession>A0A8J6LBR2</accession>
<evidence type="ECO:0000259" key="3">
    <source>
        <dbReference type="PROSITE" id="PS51253"/>
    </source>
</evidence>
<protein>
    <recommendedName>
        <fullName evidence="3">HTH CENPB-type domain-containing protein</fullName>
    </recommendedName>
</protein>
<dbReference type="Proteomes" id="UP000719412">
    <property type="component" value="Unassembled WGS sequence"/>
</dbReference>
<keyword evidence="5" id="KW-1185">Reference proteome</keyword>
<dbReference type="SUPFAM" id="SSF56672">
    <property type="entry name" value="DNA/RNA polymerases"/>
    <property type="match status" value="1"/>
</dbReference>
<dbReference type="GO" id="GO:0003677">
    <property type="term" value="F:DNA binding"/>
    <property type="evidence" value="ECO:0007669"/>
    <property type="project" value="UniProtKB-KW"/>
</dbReference>
<dbReference type="GO" id="GO:0071897">
    <property type="term" value="P:DNA biosynthetic process"/>
    <property type="evidence" value="ECO:0007669"/>
    <property type="project" value="UniProtKB-ARBA"/>
</dbReference>
<dbReference type="InterPro" id="IPR006600">
    <property type="entry name" value="HTH_CenpB_DNA-bd_dom"/>
</dbReference>
<keyword evidence="2" id="KW-0238">DNA-binding</keyword>
<dbReference type="EMBL" id="JABDTM020022078">
    <property type="protein sequence ID" value="KAH0816099.1"/>
    <property type="molecule type" value="Genomic_DNA"/>
</dbReference>
<comment type="subcellular location">
    <subcellularLocation>
        <location evidence="1">Nucleus</location>
    </subcellularLocation>
</comment>
<sequence length="926" mass="105190">MHGKWKSNTVAQSYVEEADVDEFLPAASLHHRWSKGNLLREKLLPVKSKAAYEKVYSSFCYWRENNKVSAVTEEVILAYLDEKQKTLSPASLWPHYSMLKSSLKVKENLCIKKFDSVNAYLKQINVGHHAKKSEVLYREHIEKFLLEAADETYLFVKAQGVMRPERCLAVPQLQPMNALFVAHGIRDIVNGSRAKPEGVSQDIPKWIKDNAKAMFLISTTIESEQLEPLLQKYTSNKLLLTTRLYEYRMSLGHTIIQHVAKVKNMAAQLLDVDKPVSDLTIMAKILARLSPKYAAFQTAWDIQCITRPVFDPVSKKSLRKGLTSITAAASPLAERAEKNFPEELRPKVHRLLDEFKSLFDMEDTATTTTTTKHHIRLKDATPFRLRPYRYSDVKKKIIQEQVEKMLVSGVIESSTSEYASPVVIVKKKDGQPWFCVDYRRLNAATRDEAAPLPIIQEMLRDLGQAKVPFSDESKEYTAFTTPDGGLYQFRVMPFGLKGAPPTFQRLMSQEAKLILEATVLCEAARLFIDVVTSDGATWNRAMWKFSDAENPEAPWKTVDIDGRGRRPRPAITEVRECSFFPQVAHTIFSPIKIFKNMIQLNSHKIQSGSVNDKRKRLTNCVFPDIDEAMIKWVTTARQRNLPLSGDILKEKVKEFADALGHEEFLNSSGWLEKFKERHHVVQKAICGESAAVDLQTAEDWQVQNYCNLEEIPSIVGDTKKLSVEEIACERHFEENTTRDSEALSAAVSATFGPSNTDLLKKQRMLYATSVVSSSVRIIWAMKTGLVKKPTKTPVQFFKIESNQAPGIESSPIPGTRFITPLGDPASAFNSRATPLLSEQEPPLRQNDRDLRRQYRDGLRVEQSQSEVTKSFIQHLEYGRTVQTIFTRAYNQTSEASIRLSKARSPIWFRTIPGAPIRPQTNLLQIF</sequence>
<dbReference type="Gene3D" id="3.10.10.10">
    <property type="entry name" value="HIV Type 1 Reverse Transcriptase, subunit A, domain 1"/>
    <property type="match status" value="1"/>
</dbReference>
<dbReference type="CDD" id="cd01647">
    <property type="entry name" value="RT_LTR"/>
    <property type="match status" value="1"/>
</dbReference>
<dbReference type="PROSITE" id="PS51253">
    <property type="entry name" value="HTH_CENPB"/>
    <property type="match status" value="1"/>
</dbReference>
<dbReference type="PANTHER" id="PTHR24559:SF444">
    <property type="entry name" value="REVERSE TRANSCRIPTASE DOMAIN-CONTAINING PROTEIN"/>
    <property type="match status" value="1"/>
</dbReference>
<evidence type="ECO:0000313" key="4">
    <source>
        <dbReference type="EMBL" id="KAH0816099.1"/>
    </source>
</evidence>